<protein>
    <submittedName>
        <fullName evidence="2">Alpha and gamma adaptin binding protein</fullName>
    </submittedName>
</protein>
<sequence>MAAAARPLALLTSCAAGFAPEELVKRITGKDDLTVGAVTSGRVNFYPWTIDNKYYSADIHLCVVPSTFHVTADIAEAVQAFVVYFDSTTETGLEGVSEWLPLTEEWLPEVMILVCDRVSENGVNRQKAQEWCIKHGFELVELSPEELPDEDDDFPESTGVKRIVQALNANVWSNVLMKGDRTQGFGLLSTLAGASRSRGCEETPQTESNPSPGDREESQSEGEDGAGTNSLEPASTADPMLEMDIQELASLTTRDGDLENFERLFSKLKEMKGNPAGGMELSSGTSSGAQREPAVSWEAGKFLFCLKSFRSSCSFHLFALHLDNVLESSRCCSGIPKPSCRRCSWIPIQLQEVLLDPSPSPSCRRCSCIPVPVPAAGGAPGSQIQLQEVFLHPRSSCRRCSCIPDPAAGGAPASQIQLQEVLLSLLTPEPQSQPLSFPQTELPRCPTSRGSCTQRR</sequence>
<reference evidence="2" key="2">
    <citation type="submission" date="2025-08" db="UniProtKB">
        <authorList>
            <consortium name="Ensembl"/>
        </authorList>
    </citation>
    <scope>IDENTIFICATION</scope>
</reference>
<accession>A0A803WG34</accession>
<organism evidence="2 3">
    <name type="scientific">Ficedula albicollis</name>
    <name type="common">Collared flycatcher</name>
    <name type="synonym">Muscicapa albicollis</name>
    <dbReference type="NCBI Taxonomy" id="59894"/>
    <lineage>
        <taxon>Eukaryota</taxon>
        <taxon>Metazoa</taxon>
        <taxon>Chordata</taxon>
        <taxon>Craniata</taxon>
        <taxon>Vertebrata</taxon>
        <taxon>Euteleostomi</taxon>
        <taxon>Archelosauria</taxon>
        <taxon>Archosauria</taxon>
        <taxon>Dinosauria</taxon>
        <taxon>Saurischia</taxon>
        <taxon>Theropoda</taxon>
        <taxon>Coelurosauria</taxon>
        <taxon>Aves</taxon>
        <taxon>Neognathae</taxon>
        <taxon>Neoaves</taxon>
        <taxon>Telluraves</taxon>
        <taxon>Australaves</taxon>
        <taxon>Passeriformes</taxon>
        <taxon>Muscicapidae</taxon>
        <taxon>Ficedula</taxon>
    </lineage>
</organism>
<evidence type="ECO:0000313" key="3">
    <source>
        <dbReference type="Proteomes" id="UP000016665"/>
    </source>
</evidence>
<evidence type="ECO:0000313" key="2">
    <source>
        <dbReference type="Ensembl" id="ENSFALP00000033940.1"/>
    </source>
</evidence>
<evidence type="ECO:0000256" key="1">
    <source>
        <dbReference type="SAM" id="MobiDB-lite"/>
    </source>
</evidence>
<name>A0A803WG34_FICAL</name>
<feature type="compositionally biased region" description="Polar residues" evidence="1">
    <location>
        <begin position="429"/>
        <end position="439"/>
    </location>
</feature>
<dbReference type="Pfam" id="PF10199">
    <property type="entry name" value="Adaptin_binding"/>
    <property type="match status" value="1"/>
</dbReference>
<keyword evidence="3" id="KW-1185">Reference proteome</keyword>
<proteinExistence type="predicted"/>
<gene>
    <name evidence="2" type="primary">AAGAB</name>
</gene>
<dbReference type="PANTHER" id="PTHR14659">
    <property type="entry name" value="ALPHA- AND GAMMA-ADAPTIN-BINDING PROTEIN P34"/>
    <property type="match status" value="1"/>
</dbReference>
<reference evidence="2" key="3">
    <citation type="submission" date="2025-09" db="UniProtKB">
        <authorList>
            <consortium name="Ensembl"/>
        </authorList>
    </citation>
    <scope>IDENTIFICATION</scope>
</reference>
<dbReference type="GeneTree" id="ENSGT00390000007218"/>
<dbReference type="InterPro" id="IPR019341">
    <property type="entry name" value="Alpha/Gamma-adaptin-bd_p34"/>
</dbReference>
<dbReference type="AlphaFoldDB" id="A0A803WG34"/>
<feature type="region of interest" description="Disordered" evidence="1">
    <location>
        <begin position="429"/>
        <end position="456"/>
    </location>
</feature>
<dbReference type="PANTHER" id="PTHR14659:SF1">
    <property type="entry name" value="ALPHA- AND GAMMA-ADAPTIN-BINDING PROTEIN P34"/>
    <property type="match status" value="1"/>
</dbReference>
<reference evidence="2 3" key="1">
    <citation type="journal article" date="2012" name="Nature">
        <title>The genomic landscape of species divergence in Ficedula flycatchers.</title>
        <authorList>
            <person name="Ellegren H."/>
            <person name="Smeds L."/>
            <person name="Burri R."/>
            <person name="Olason P.I."/>
            <person name="Backstrom N."/>
            <person name="Kawakami T."/>
            <person name="Kunstner A."/>
            <person name="Makinen H."/>
            <person name="Nadachowska-Brzyska K."/>
            <person name="Qvarnstrom A."/>
            <person name="Uebbing S."/>
            <person name="Wolf J.B."/>
        </authorList>
    </citation>
    <scope>NUCLEOTIDE SEQUENCE [LARGE SCALE GENOMIC DNA]</scope>
</reference>
<dbReference type="Gene3D" id="3.40.50.11960">
    <property type="match status" value="1"/>
</dbReference>
<dbReference type="Ensembl" id="ENSFALT00000040993.1">
    <property type="protein sequence ID" value="ENSFALP00000033940.1"/>
    <property type="gene ID" value="ENSFALG00000028875.1"/>
</dbReference>
<dbReference type="Proteomes" id="UP000016665">
    <property type="component" value="Chromosome 10"/>
</dbReference>
<feature type="region of interest" description="Disordered" evidence="1">
    <location>
        <begin position="194"/>
        <end position="237"/>
    </location>
</feature>